<name>M4BZS9_HYAAE</name>
<evidence type="ECO:0000313" key="1">
    <source>
        <dbReference type="EnsemblProtists" id="HpaP812103"/>
    </source>
</evidence>
<evidence type="ECO:0000313" key="2">
    <source>
        <dbReference type="Proteomes" id="UP000011713"/>
    </source>
</evidence>
<dbReference type="VEuPathDB" id="FungiDB:HpaG812103"/>
<organism evidence="1 2">
    <name type="scientific">Hyaloperonospora arabidopsidis (strain Emoy2)</name>
    <name type="common">Downy mildew agent</name>
    <name type="synonym">Peronospora arabidopsidis</name>
    <dbReference type="NCBI Taxonomy" id="559515"/>
    <lineage>
        <taxon>Eukaryota</taxon>
        <taxon>Sar</taxon>
        <taxon>Stramenopiles</taxon>
        <taxon>Oomycota</taxon>
        <taxon>Peronosporomycetes</taxon>
        <taxon>Peronosporales</taxon>
        <taxon>Peronosporaceae</taxon>
        <taxon>Hyaloperonospora</taxon>
    </lineage>
</organism>
<sequence length="60" mass="6490">MRAWCGHWPLDVTAAEAQRTPVWVMAVHVSPRDSDMEQGTSLGLNAVRSAANKTLCAQPA</sequence>
<reference evidence="1" key="2">
    <citation type="submission" date="2015-06" db="UniProtKB">
        <authorList>
            <consortium name="EnsemblProtists"/>
        </authorList>
    </citation>
    <scope>IDENTIFICATION</scope>
    <source>
        <strain evidence="1">Emoy2</strain>
    </source>
</reference>
<dbReference type="Proteomes" id="UP000011713">
    <property type="component" value="Unassembled WGS sequence"/>
</dbReference>
<keyword evidence="2" id="KW-1185">Reference proteome</keyword>
<accession>M4BZS9</accession>
<dbReference type="HOGENOM" id="CLU_2946561_0_0_1"/>
<proteinExistence type="predicted"/>
<dbReference type="EMBL" id="JH598066">
    <property type="status" value="NOT_ANNOTATED_CDS"/>
    <property type="molecule type" value="Genomic_DNA"/>
</dbReference>
<reference evidence="2" key="1">
    <citation type="journal article" date="2010" name="Science">
        <title>Signatures of adaptation to obligate biotrophy in the Hyaloperonospora arabidopsidis genome.</title>
        <authorList>
            <person name="Baxter L."/>
            <person name="Tripathy S."/>
            <person name="Ishaque N."/>
            <person name="Boot N."/>
            <person name="Cabral A."/>
            <person name="Kemen E."/>
            <person name="Thines M."/>
            <person name="Ah-Fong A."/>
            <person name="Anderson R."/>
            <person name="Badejoko W."/>
            <person name="Bittner-Eddy P."/>
            <person name="Boore J.L."/>
            <person name="Chibucos M.C."/>
            <person name="Coates M."/>
            <person name="Dehal P."/>
            <person name="Delehaunty K."/>
            <person name="Dong S."/>
            <person name="Downton P."/>
            <person name="Dumas B."/>
            <person name="Fabro G."/>
            <person name="Fronick C."/>
            <person name="Fuerstenberg S.I."/>
            <person name="Fulton L."/>
            <person name="Gaulin E."/>
            <person name="Govers F."/>
            <person name="Hughes L."/>
            <person name="Humphray S."/>
            <person name="Jiang R.H."/>
            <person name="Judelson H."/>
            <person name="Kamoun S."/>
            <person name="Kyung K."/>
            <person name="Meijer H."/>
            <person name="Minx P."/>
            <person name="Morris P."/>
            <person name="Nelson J."/>
            <person name="Phuntumart V."/>
            <person name="Qutob D."/>
            <person name="Rehmany A."/>
            <person name="Rougon-Cardoso A."/>
            <person name="Ryden P."/>
            <person name="Torto-Alalibo T."/>
            <person name="Studholme D."/>
            <person name="Wang Y."/>
            <person name="Win J."/>
            <person name="Wood J."/>
            <person name="Clifton S.W."/>
            <person name="Rogers J."/>
            <person name="Van den Ackerveken G."/>
            <person name="Jones J.D."/>
            <person name="McDowell J.M."/>
            <person name="Beynon J."/>
            <person name="Tyler B.M."/>
        </authorList>
    </citation>
    <scope>NUCLEOTIDE SEQUENCE [LARGE SCALE GENOMIC DNA]</scope>
    <source>
        <strain evidence="2">Emoy2</strain>
    </source>
</reference>
<dbReference type="AlphaFoldDB" id="M4BZS9"/>
<dbReference type="InParanoid" id="M4BZS9"/>
<dbReference type="EnsemblProtists" id="HpaT812103">
    <property type="protein sequence ID" value="HpaP812103"/>
    <property type="gene ID" value="HpaG812103"/>
</dbReference>
<protein>
    <submittedName>
        <fullName evidence="1">Uncharacterized protein</fullName>
    </submittedName>
</protein>